<comment type="subcellular location">
    <subcellularLocation>
        <location evidence="1">Endoplasmic reticulum membrane</location>
        <topology evidence="1">Single-pass membrane protein</topology>
    </subcellularLocation>
</comment>
<evidence type="ECO:0000259" key="13">
    <source>
        <dbReference type="Pfam" id="PF00535"/>
    </source>
</evidence>
<evidence type="ECO:0000256" key="9">
    <source>
        <dbReference type="ARBA" id="ARBA00022968"/>
    </source>
</evidence>
<comment type="pathway">
    <text evidence="2">Protein modification; protein glycosylation.</text>
</comment>
<dbReference type="GO" id="GO:0004581">
    <property type="term" value="F:dolichyl-phosphate beta-glucosyltransferase activity"/>
    <property type="evidence" value="ECO:0007669"/>
    <property type="project" value="UniProtKB-EC"/>
</dbReference>
<dbReference type="Gene3D" id="3.90.550.10">
    <property type="entry name" value="Spore Coat Polysaccharide Biosynthesis Protein SpsA, Chain A"/>
    <property type="match status" value="1"/>
</dbReference>
<dbReference type="SUPFAM" id="SSF53448">
    <property type="entry name" value="Nucleotide-diphospho-sugar transferases"/>
    <property type="match status" value="1"/>
</dbReference>
<name>A0A2M7BZJ2_9BACT</name>
<dbReference type="AlphaFoldDB" id="A0A2M7BZJ2"/>
<evidence type="ECO:0000256" key="2">
    <source>
        <dbReference type="ARBA" id="ARBA00004922"/>
    </source>
</evidence>
<evidence type="ECO:0000256" key="10">
    <source>
        <dbReference type="ARBA" id="ARBA00022989"/>
    </source>
</evidence>
<keyword evidence="11" id="KW-0472">Membrane</keyword>
<dbReference type="InterPro" id="IPR035518">
    <property type="entry name" value="DPG_synthase"/>
</dbReference>
<dbReference type="Proteomes" id="UP000228816">
    <property type="component" value="Unassembled WGS sequence"/>
</dbReference>
<reference evidence="15" key="1">
    <citation type="submission" date="2017-09" db="EMBL/GenBank/DDBJ databases">
        <title>Depth-based differentiation of microbial function through sediment-hosted aquifers and enrichment of novel symbionts in the deep terrestrial subsurface.</title>
        <authorList>
            <person name="Probst A.J."/>
            <person name="Ladd B."/>
            <person name="Jarett J.K."/>
            <person name="Geller-Mcgrath D.E."/>
            <person name="Sieber C.M.K."/>
            <person name="Emerson J.B."/>
            <person name="Anantharaman K."/>
            <person name="Thomas B.C."/>
            <person name="Malmstrom R."/>
            <person name="Stieglmeier M."/>
            <person name="Klingl A."/>
            <person name="Woyke T."/>
            <person name="Ryan C.M."/>
            <person name="Banfield J.F."/>
        </authorList>
    </citation>
    <scope>NUCLEOTIDE SEQUENCE [LARGE SCALE GENOMIC DNA]</scope>
</reference>
<organism evidence="14 15">
    <name type="scientific">bacterium (Candidatus Gribaldobacteria) CG03_land_8_20_14_0_80_36_40</name>
    <dbReference type="NCBI Taxonomy" id="2014271"/>
    <lineage>
        <taxon>Bacteria</taxon>
        <taxon>Candidatus Gribaldobacteria</taxon>
    </lineage>
</organism>
<evidence type="ECO:0000256" key="12">
    <source>
        <dbReference type="ARBA" id="ARBA00045097"/>
    </source>
</evidence>
<evidence type="ECO:0000313" key="15">
    <source>
        <dbReference type="Proteomes" id="UP000228816"/>
    </source>
</evidence>
<dbReference type="CDD" id="cd04188">
    <property type="entry name" value="DPG_synthase"/>
    <property type="match status" value="1"/>
</dbReference>
<evidence type="ECO:0000256" key="11">
    <source>
        <dbReference type="ARBA" id="ARBA00023136"/>
    </source>
</evidence>
<comment type="catalytic activity">
    <reaction evidence="12">
        <text>a di-trans,poly-cis-dolichyl phosphate + UDP-alpha-D-glucose = a di-trans,poly-cis-dolichyl beta-D-glucosyl phosphate + UDP</text>
        <dbReference type="Rhea" id="RHEA:15401"/>
        <dbReference type="Rhea" id="RHEA-COMP:19498"/>
        <dbReference type="Rhea" id="RHEA-COMP:19502"/>
        <dbReference type="ChEBI" id="CHEBI:57525"/>
        <dbReference type="ChEBI" id="CHEBI:57683"/>
        <dbReference type="ChEBI" id="CHEBI:58223"/>
        <dbReference type="ChEBI" id="CHEBI:58885"/>
        <dbReference type="EC" id="2.4.1.117"/>
    </reaction>
    <physiologicalReaction direction="left-to-right" evidence="12">
        <dbReference type="Rhea" id="RHEA:15402"/>
    </physiologicalReaction>
</comment>
<keyword evidence="7" id="KW-0812">Transmembrane</keyword>
<keyword evidence="10" id="KW-1133">Transmembrane helix</keyword>
<keyword evidence="9" id="KW-0735">Signal-anchor</keyword>
<proteinExistence type="inferred from homology"/>
<evidence type="ECO:0000256" key="4">
    <source>
        <dbReference type="ARBA" id="ARBA00012583"/>
    </source>
</evidence>
<protein>
    <recommendedName>
        <fullName evidence="4">dolichyl-phosphate beta-glucosyltransferase</fullName>
        <ecNumber evidence="4">2.4.1.117</ecNumber>
    </recommendedName>
</protein>
<keyword evidence="6" id="KW-0808">Transferase</keyword>
<dbReference type="Pfam" id="PF00535">
    <property type="entry name" value="Glycos_transf_2"/>
    <property type="match status" value="1"/>
</dbReference>
<keyword evidence="8" id="KW-0256">Endoplasmic reticulum</keyword>
<dbReference type="InterPro" id="IPR001173">
    <property type="entry name" value="Glyco_trans_2-like"/>
</dbReference>
<comment type="caution">
    <text evidence="14">The sequence shown here is derived from an EMBL/GenBank/DDBJ whole genome shotgun (WGS) entry which is preliminary data.</text>
</comment>
<keyword evidence="5" id="KW-0328">Glycosyltransferase</keyword>
<feature type="domain" description="Glycosyltransferase 2-like" evidence="13">
    <location>
        <begin position="4"/>
        <end position="189"/>
    </location>
</feature>
<comment type="similarity">
    <text evidence="3">Belongs to the glycosyltransferase 2 family.</text>
</comment>
<evidence type="ECO:0000256" key="8">
    <source>
        <dbReference type="ARBA" id="ARBA00022824"/>
    </source>
</evidence>
<evidence type="ECO:0000256" key="5">
    <source>
        <dbReference type="ARBA" id="ARBA00022676"/>
    </source>
</evidence>
<evidence type="ECO:0000256" key="1">
    <source>
        <dbReference type="ARBA" id="ARBA00004389"/>
    </source>
</evidence>
<dbReference type="GO" id="GO:0006487">
    <property type="term" value="P:protein N-linked glycosylation"/>
    <property type="evidence" value="ECO:0007669"/>
    <property type="project" value="TreeGrafter"/>
</dbReference>
<dbReference type="PANTHER" id="PTHR10859:SF91">
    <property type="entry name" value="DOLICHYL-PHOSPHATE BETA-GLUCOSYLTRANSFERASE"/>
    <property type="match status" value="1"/>
</dbReference>
<accession>A0A2M7BZJ2</accession>
<gene>
    <name evidence="14" type="ORF">COS44_00450</name>
</gene>
<dbReference type="EMBL" id="PEUS01000012">
    <property type="protein sequence ID" value="PIV14168.1"/>
    <property type="molecule type" value="Genomic_DNA"/>
</dbReference>
<dbReference type="PANTHER" id="PTHR10859">
    <property type="entry name" value="GLYCOSYL TRANSFERASE"/>
    <property type="match status" value="1"/>
</dbReference>
<sequence length="259" mass="30008">MKLSVIVPAYNEEKRLPKTLREIYKYLSTRAIAKGEDERSSSTTQSYDSEIIVVSDGSKDRTVEVVKEMMPTIKNLRVIDEKENYGKGYAVRQGMLKAKGDYRLFTDADNSTSIDQVEKMWPEFERGYDIVSGSRDIKGAVLDPPQSWWRMRIGDIFNLFVQAIVGLWGIWDTQCGFKGFTKKSVEDVFPRCKINRFAFDPEILVIAKKLGYKIKEIPVIWKNDPESKVKFKNMVKMGIDLLKVRWNLVTKKYTKKHVQ</sequence>
<evidence type="ECO:0000313" key="14">
    <source>
        <dbReference type="EMBL" id="PIV14168.1"/>
    </source>
</evidence>
<evidence type="ECO:0000256" key="3">
    <source>
        <dbReference type="ARBA" id="ARBA00006739"/>
    </source>
</evidence>
<evidence type="ECO:0000256" key="7">
    <source>
        <dbReference type="ARBA" id="ARBA00022692"/>
    </source>
</evidence>
<dbReference type="EC" id="2.4.1.117" evidence="4"/>
<dbReference type="InterPro" id="IPR029044">
    <property type="entry name" value="Nucleotide-diphossugar_trans"/>
</dbReference>
<evidence type="ECO:0000256" key="6">
    <source>
        <dbReference type="ARBA" id="ARBA00022679"/>
    </source>
</evidence>